<dbReference type="Pfam" id="PF07766">
    <property type="entry name" value="LETM1_RBD"/>
    <property type="match status" value="1"/>
</dbReference>
<feature type="compositionally biased region" description="Low complexity" evidence="8">
    <location>
        <begin position="45"/>
        <end position="65"/>
    </location>
</feature>
<dbReference type="PANTHER" id="PTHR14009">
    <property type="entry name" value="LEUCINE ZIPPER-EF-HAND CONTAINING TRANSMEMBRANE PROTEIN"/>
    <property type="match status" value="1"/>
</dbReference>
<keyword evidence="3" id="KW-0999">Mitochondrion inner membrane</keyword>
<evidence type="ECO:0000256" key="2">
    <source>
        <dbReference type="ARBA" id="ARBA00022692"/>
    </source>
</evidence>
<keyword evidence="5 7" id="KW-0496">Mitochondrion</keyword>
<keyword evidence="4" id="KW-1133">Transmembrane helix</keyword>
<gene>
    <name evidence="10" type="ORF">B0T14DRAFT_530624</name>
</gene>
<comment type="subcellular location">
    <subcellularLocation>
        <location evidence="1">Mitochondrion inner membrane</location>
        <topology evidence="1">Single-pass membrane protein</topology>
    </subcellularLocation>
</comment>
<dbReference type="GO" id="GO:0030003">
    <property type="term" value="P:intracellular monoatomic cation homeostasis"/>
    <property type="evidence" value="ECO:0007669"/>
    <property type="project" value="TreeGrafter"/>
</dbReference>
<evidence type="ECO:0000313" key="10">
    <source>
        <dbReference type="EMBL" id="KAK0611544.1"/>
    </source>
</evidence>
<evidence type="ECO:0000256" key="6">
    <source>
        <dbReference type="ARBA" id="ARBA00023136"/>
    </source>
</evidence>
<dbReference type="AlphaFoldDB" id="A0AA39W4G3"/>
<organism evidence="10 11">
    <name type="scientific">Immersiella caudata</name>
    <dbReference type="NCBI Taxonomy" id="314043"/>
    <lineage>
        <taxon>Eukaryota</taxon>
        <taxon>Fungi</taxon>
        <taxon>Dikarya</taxon>
        <taxon>Ascomycota</taxon>
        <taxon>Pezizomycotina</taxon>
        <taxon>Sordariomycetes</taxon>
        <taxon>Sordariomycetidae</taxon>
        <taxon>Sordariales</taxon>
        <taxon>Lasiosphaeriaceae</taxon>
        <taxon>Immersiella</taxon>
    </lineage>
</organism>
<dbReference type="PANTHER" id="PTHR14009:SF6">
    <property type="entry name" value="LETM1 RBD DOMAIN-CONTAINING PROTEIN"/>
    <property type="match status" value="1"/>
</dbReference>
<accession>A0AA39W4G3</accession>
<evidence type="ECO:0000256" key="3">
    <source>
        <dbReference type="ARBA" id="ARBA00022792"/>
    </source>
</evidence>
<dbReference type="GO" id="GO:0043022">
    <property type="term" value="F:ribosome binding"/>
    <property type="evidence" value="ECO:0007669"/>
    <property type="project" value="InterPro"/>
</dbReference>
<reference evidence="10" key="1">
    <citation type="submission" date="2023-06" db="EMBL/GenBank/DDBJ databases">
        <title>Genome-scale phylogeny and comparative genomics of the fungal order Sordariales.</title>
        <authorList>
            <consortium name="Lawrence Berkeley National Laboratory"/>
            <person name="Hensen N."/>
            <person name="Bonometti L."/>
            <person name="Westerberg I."/>
            <person name="Brannstrom I.O."/>
            <person name="Guillou S."/>
            <person name="Cros-Aarteil S."/>
            <person name="Calhoun S."/>
            <person name="Haridas S."/>
            <person name="Kuo A."/>
            <person name="Mondo S."/>
            <person name="Pangilinan J."/>
            <person name="Riley R."/>
            <person name="Labutti K."/>
            <person name="Andreopoulos B."/>
            <person name="Lipzen A."/>
            <person name="Chen C."/>
            <person name="Yanf M."/>
            <person name="Daum C."/>
            <person name="Ng V."/>
            <person name="Clum A."/>
            <person name="Steindorff A."/>
            <person name="Ohm R."/>
            <person name="Martin F."/>
            <person name="Silar P."/>
            <person name="Natvig D."/>
            <person name="Lalanne C."/>
            <person name="Gautier V."/>
            <person name="Ament-Velasquez S.L."/>
            <person name="Kruys A."/>
            <person name="Hutchinson M.I."/>
            <person name="Powell A.J."/>
            <person name="Barry K."/>
            <person name="Miller A.N."/>
            <person name="Grigoriev I.V."/>
            <person name="Debuchy R."/>
            <person name="Gladieux P."/>
            <person name="Thoren M.H."/>
            <person name="Johannesson H."/>
        </authorList>
    </citation>
    <scope>NUCLEOTIDE SEQUENCE</scope>
    <source>
        <strain evidence="10">CBS 606.72</strain>
    </source>
</reference>
<evidence type="ECO:0000259" key="9">
    <source>
        <dbReference type="PROSITE" id="PS51758"/>
    </source>
</evidence>
<keyword evidence="11" id="KW-1185">Reference proteome</keyword>
<evidence type="ECO:0000313" key="11">
    <source>
        <dbReference type="Proteomes" id="UP001175000"/>
    </source>
</evidence>
<feature type="compositionally biased region" description="Pro residues" evidence="8">
    <location>
        <begin position="66"/>
        <end position="78"/>
    </location>
</feature>
<evidence type="ECO:0000256" key="4">
    <source>
        <dbReference type="ARBA" id="ARBA00022989"/>
    </source>
</evidence>
<feature type="region of interest" description="Disordered" evidence="8">
    <location>
        <begin position="45"/>
        <end position="84"/>
    </location>
</feature>
<evidence type="ECO:0000256" key="8">
    <source>
        <dbReference type="SAM" id="MobiDB-lite"/>
    </source>
</evidence>
<dbReference type="PROSITE" id="PS51758">
    <property type="entry name" value="LETM1_RBD"/>
    <property type="match status" value="1"/>
</dbReference>
<evidence type="ECO:0000256" key="7">
    <source>
        <dbReference type="PROSITE-ProRule" id="PRU01094"/>
    </source>
</evidence>
<dbReference type="GO" id="GO:0005743">
    <property type="term" value="C:mitochondrial inner membrane"/>
    <property type="evidence" value="ECO:0007669"/>
    <property type="project" value="UniProtKB-SubCell"/>
</dbReference>
<keyword evidence="6" id="KW-0472">Membrane</keyword>
<sequence>MRHETALIGALRRNISAVSIAPVFSTHSPQPCPVLLPITTLRASSSSSSSSSLEKPPTTALNPSAANPPPSTRPPPLDLPTRAPETSTFSHLFRTAKAYVTFYKTGLRQIATNTRVLYPSRGRDPPFPPPAPNTRAALQFHARWRHDITRLPQFALILLVCGEFTPFIVPFFPGVVPYTCRIPAQVGQVLRAQEGRRRRAREEFGNKGGSLVVCTARALGLCSSMWERVGLGVPEGLVAGRVKKRLGFLGEDDRLLIEAGGVRALESEEVRIACIERGIGVLERDEKTLRRVLHEWLSIVGKKGLSQSNREAKMMELILREEKH</sequence>
<feature type="domain" description="Letm1 RBD" evidence="9">
    <location>
        <begin position="150"/>
        <end position="324"/>
    </location>
</feature>
<dbReference type="InterPro" id="IPR033122">
    <property type="entry name" value="LETM1-like_RBD"/>
</dbReference>
<evidence type="ECO:0000256" key="5">
    <source>
        <dbReference type="ARBA" id="ARBA00023128"/>
    </source>
</evidence>
<protein>
    <recommendedName>
        <fullName evidence="9">Letm1 RBD domain-containing protein</fullName>
    </recommendedName>
</protein>
<comment type="caution">
    <text evidence="10">The sequence shown here is derived from an EMBL/GenBank/DDBJ whole genome shotgun (WGS) entry which is preliminary data.</text>
</comment>
<name>A0AA39W4G3_9PEZI</name>
<dbReference type="EMBL" id="JAULSU010000007">
    <property type="protein sequence ID" value="KAK0611544.1"/>
    <property type="molecule type" value="Genomic_DNA"/>
</dbReference>
<dbReference type="Proteomes" id="UP001175000">
    <property type="component" value="Unassembled WGS sequence"/>
</dbReference>
<proteinExistence type="predicted"/>
<evidence type="ECO:0000256" key="1">
    <source>
        <dbReference type="ARBA" id="ARBA00004434"/>
    </source>
</evidence>
<dbReference type="InterPro" id="IPR044202">
    <property type="entry name" value="LETM1/MDM38-like"/>
</dbReference>
<keyword evidence="2" id="KW-0812">Transmembrane</keyword>